<dbReference type="GO" id="GO:0016208">
    <property type="term" value="F:AMP binding"/>
    <property type="evidence" value="ECO:0007669"/>
    <property type="project" value="TreeGrafter"/>
</dbReference>
<evidence type="ECO:0000256" key="12">
    <source>
        <dbReference type="HAMAP-Rule" id="MF_00004"/>
    </source>
</evidence>
<comment type="function">
    <text evidence="2 12">Catalyzes a salvage reaction resulting in the formation of AMP, that is energically less costly than de novo synthesis.</text>
</comment>
<dbReference type="InterPro" id="IPR029057">
    <property type="entry name" value="PRTase-like"/>
</dbReference>
<reference evidence="14 15" key="1">
    <citation type="submission" date="2016-09" db="EMBL/GenBank/DDBJ databases">
        <title>Genome sequence of Eubacterium angustum.</title>
        <authorList>
            <person name="Poehlein A."/>
            <person name="Daniel R."/>
        </authorList>
    </citation>
    <scope>NUCLEOTIDE SEQUENCE [LARGE SCALE GENOMIC DNA]</scope>
    <source>
        <strain evidence="14 15">DSM 1989</strain>
    </source>
</reference>
<dbReference type="Pfam" id="PF00156">
    <property type="entry name" value="Pribosyltran"/>
    <property type="match status" value="1"/>
</dbReference>
<keyword evidence="10 12" id="KW-0808">Transferase</keyword>
<comment type="caution">
    <text evidence="14">The sequence shown here is derived from an EMBL/GenBank/DDBJ whole genome shotgun (WGS) entry which is preliminary data.</text>
</comment>
<dbReference type="Gene3D" id="3.40.50.2020">
    <property type="match status" value="1"/>
</dbReference>
<evidence type="ECO:0000256" key="1">
    <source>
        <dbReference type="ARBA" id="ARBA00000868"/>
    </source>
</evidence>
<evidence type="ECO:0000256" key="5">
    <source>
        <dbReference type="ARBA" id="ARBA00008391"/>
    </source>
</evidence>
<dbReference type="SUPFAM" id="SSF53271">
    <property type="entry name" value="PRTase-like"/>
    <property type="match status" value="1"/>
</dbReference>
<dbReference type="NCBIfam" id="NF002634">
    <property type="entry name" value="PRK02304.1-3"/>
    <property type="match status" value="1"/>
</dbReference>
<dbReference type="RefSeq" id="WP_071060954.1">
    <property type="nucleotide sequence ID" value="NZ_MKIE01000001.1"/>
</dbReference>
<gene>
    <name evidence="12 14" type="primary">apt</name>
    <name evidence="14" type="ORF">EUAN_03220</name>
</gene>
<name>A0A1S1VA47_9FIRM</name>
<evidence type="ECO:0000256" key="4">
    <source>
        <dbReference type="ARBA" id="ARBA00004659"/>
    </source>
</evidence>
<evidence type="ECO:0000256" key="6">
    <source>
        <dbReference type="ARBA" id="ARBA00011738"/>
    </source>
</evidence>
<dbReference type="NCBIfam" id="NF002633">
    <property type="entry name" value="PRK02304.1-2"/>
    <property type="match status" value="1"/>
</dbReference>
<dbReference type="GO" id="GO:0002055">
    <property type="term" value="F:adenine binding"/>
    <property type="evidence" value="ECO:0007669"/>
    <property type="project" value="TreeGrafter"/>
</dbReference>
<dbReference type="GO" id="GO:0006166">
    <property type="term" value="P:purine ribonucleoside salvage"/>
    <property type="evidence" value="ECO:0007669"/>
    <property type="project" value="UniProtKB-UniRule"/>
</dbReference>
<evidence type="ECO:0000259" key="13">
    <source>
        <dbReference type="Pfam" id="PF00156"/>
    </source>
</evidence>
<dbReference type="GO" id="GO:0044209">
    <property type="term" value="P:AMP salvage"/>
    <property type="evidence" value="ECO:0007669"/>
    <property type="project" value="UniProtKB-UniRule"/>
</dbReference>
<comment type="catalytic activity">
    <reaction evidence="1 12">
        <text>AMP + diphosphate = 5-phospho-alpha-D-ribose 1-diphosphate + adenine</text>
        <dbReference type="Rhea" id="RHEA:16609"/>
        <dbReference type="ChEBI" id="CHEBI:16708"/>
        <dbReference type="ChEBI" id="CHEBI:33019"/>
        <dbReference type="ChEBI" id="CHEBI:58017"/>
        <dbReference type="ChEBI" id="CHEBI:456215"/>
        <dbReference type="EC" id="2.4.2.7"/>
    </reaction>
</comment>
<comment type="pathway">
    <text evidence="4 12">Purine metabolism; AMP biosynthesis via salvage pathway; AMP from adenine: step 1/1.</text>
</comment>
<dbReference type="OrthoDB" id="9803963at2"/>
<dbReference type="PANTHER" id="PTHR32315">
    <property type="entry name" value="ADENINE PHOSPHORIBOSYLTRANSFERASE"/>
    <property type="match status" value="1"/>
</dbReference>
<evidence type="ECO:0000256" key="3">
    <source>
        <dbReference type="ARBA" id="ARBA00004496"/>
    </source>
</evidence>
<comment type="subcellular location">
    <subcellularLocation>
        <location evidence="3 12">Cytoplasm</location>
    </subcellularLocation>
</comment>
<evidence type="ECO:0000256" key="2">
    <source>
        <dbReference type="ARBA" id="ARBA00003968"/>
    </source>
</evidence>
<protein>
    <recommendedName>
        <fullName evidence="7 12">Adenine phosphoribosyltransferase</fullName>
        <shortName evidence="12">APRT</shortName>
        <ecNumber evidence="7 12">2.4.2.7</ecNumber>
    </recommendedName>
</protein>
<dbReference type="UniPathway" id="UPA00588">
    <property type="reaction ID" value="UER00646"/>
</dbReference>
<dbReference type="InterPro" id="IPR005764">
    <property type="entry name" value="Ade_phspho_trans"/>
</dbReference>
<dbReference type="InterPro" id="IPR000836">
    <property type="entry name" value="PRTase_dom"/>
</dbReference>
<dbReference type="CDD" id="cd06223">
    <property type="entry name" value="PRTases_typeI"/>
    <property type="match status" value="1"/>
</dbReference>
<dbReference type="GO" id="GO:0003999">
    <property type="term" value="F:adenine phosphoribosyltransferase activity"/>
    <property type="evidence" value="ECO:0007669"/>
    <property type="project" value="UniProtKB-UniRule"/>
</dbReference>
<evidence type="ECO:0000256" key="9">
    <source>
        <dbReference type="ARBA" id="ARBA00022676"/>
    </source>
</evidence>
<dbReference type="GO" id="GO:0005737">
    <property type="term" value="C:cytoplasm"/>
    <property type="evidence" value="ECO:0007669"/>
    <property type="project" value="UniProtKB-SubCell"/>
</dbReference>
<dbReference type="InterPro" id="IPR050054">
    <property type="entry name" value="UPRTase/APRTase"/>
</dbReference>
<dbReference type="AlphaFoldDB" id="A0A1S1VA47"/>
<evidence type="ECO:0000313" key="15">
    <source>
        <dbReference type="Proteomes" id="UP000180254"/>
    </source>
</evidence>
<sequence>MNLKSKIRSVLDFPIEGIDFKDITTVLKDKEALRETIKQMAEKVSNREVDLVVGMEARGFLLGTPLAYEIGAGFVPVRKPGKLPAETISYEYELEYGTDKLEMHRDAIFKGQRVLIVDDLLATGGTAVATAKMIEELGGDIVGALFFIELDELKGREKLSGYSVESIVQY</sequence>
<dbReference type="Proteomes" id="UP000180254">
    <property type="component" value="Unassembled WGS sequence"/>
</dbReference>
<dbReference type="EMBL" id="MKIE01000001">
    <property type="protein sequence ID" value="OHW63458.1"/>
    <property type="molecule type" value="Genomic_DNA"/>
</dbReference>
<proteinExistence type="inferred from homology"/>
<evidence type="ECO:0000256" key="7">
    <source>
        <dbReference type="ARBA" id="ARBA00011893"/>
    </source>
</evidence>
<evidence type="ECO:0000313" key="14">
    <source>
        <dbReference type="EMBL" id="OHW63458.1"/>
    </source>
</evidence>
<dbReference type="STRING" id="39480.EUAN_03220"/>
<dbReference type="EC" id="2.4.2.7" evidence="7 12"/>
<keyword evidence="11 12" id="KW-0660">Purine salvage</keyword>
<dbReference type="PANTHER" id="PTHR32315:SF3">
    <property type="entry name" value="ADENINE PHOSPHORIBOSYLTRANSFERASE"/>
    <property type="match status" value="1"/>
</dbReference>
<comment type="similarity">
    <text evidence="5 12">Belongs to the purine/pyrimidine phosphoribosyltransferase family.</text>
</comment>
<accession>A0A1S1VA47</accession>
<dbReference type="GO" id="GO:0006168">
    <property type="term" value="P:adenine salvage"/>
    <property type="evidence" value="ECO:0007669"/>
    <property type="project" value="InterPro"/>
</dbReference>
<dbReference type="NCBIfam" id="TIGR01090">
    <property type="entry name" value="apt"/>
    <property type="match status" value="1"/>
</dbReference>
<evidence type="ECO:0000256" key="10">
    <source>
        <dbReference type="ARBA" id="ARBA00022679"/>
    </source>
</evidence>
<keyword evidence="9 12" id="KW-0328">Glycosyltransferase</keyword>
<keyword evidence="8 12" id="KW-0963">Cytoplasm</keyword>
<comment type="subunit">
    <text evidence="6 12">Homodimer.</text>
</comment>
<evidence type="ECO:0000256" key="11">
    <source>
        <dbReference type="ARBA" id="ARBA00022726"/>
    </source>
</evidence>
<keyword evidence="15" id="KW-1185">Reference proteome</keyword>
<dbReference type="FunFam" id="3.40.50.2020:FF:000004">
    <property type="entry name" value="Adenine phosphoribosyltransferase"/>
    <property type="match status" value="1"/>
</dbReference>
<feature type="domain" description="Phosphoribosyltransferase" evidence="13">
    <location>
        <begin position="31"/>
        <end position="158"/>
    </location>
</feature>
<dbReference type="NCBIfam" id="NF002636">
    <property type="entry name" value="PRK02304.1-5"/>
    <property type="match status" value="1"/>
</dbReference>
<organism evidence="14 15">
    <name type="scientific">Andreesenia angusta</name>
    <dbReference type="NCBI Taxonomy" id="39480"/>
    <lineage>
        <taxon>Bacteria</taxon>
        <taxon>Bacillati</taxon>
        <taxon>Bacillota</taxon>
        <taxon>Tissierellia</taxon>
        <taxon>Tissierellales</taxon>
        <taxon>Gottschalkiaceae</taxon>
        <taxon>Andreesenia</taxon>
    </lineage>
</organism>
<evidence type="ECO:0000256" key="8">
    <source>
        <dbReference type="ARBA" id="ARBA00022490"/>
    </source>
</evidence>
<dbReference type="HAMAP" id="MF_00004">
    <property type="entry name" value="Aden_phosphoribosyltr"/>
    <property type="match status" value="1"/>
</dbReference>